<accession>M2PS55</accession>
<gene>
    <name evidence="1" type="ORF">CERSUDRAFT_111760</name>
</gene>
<dbReference type="Proteomes" id="UP000016930">
    <property type="component" value="Unassembled WGS sequence"/>
</dbReference>
<dbReference type="EMBL" id="KB445793">
    <property type="protein sequence ID" value="EMD39454.1"/>
    <property type="molecule type" value="Genomic_DNA"/>
</dbReference>
<name>M2PS55_CERS8</name>
<reference evidence="1 2" key="1">
    <citation type="journal article" date="2012" name="Proc. Natl. Acad. Sci. U.S.A.">
        <title>Comparative genomics of Ceriporiopsis subvermispora and Phanerochaete chrysosporium provide insight into selective ligninolysis.</title>
        <authorList>
            <person name="Fernandez-Fueyo E."/>
            <person name="Ruiz-Duenas F.J."/>
            <person name="Ferreira P."/>
            <person name="Floudas D."/>
            <person name="Hibbett D.S."/>
            <person name="Canessa P."/>
            <person name="Larrondo L.F."/>
            <person name="James T.Y."/>
            <person name="Seelenfreund D."/>
            <person name="Lobos S."/>
            <person name="Polanco R."/>
            <person name="Tello M."/>
            <person name="Honda Y."/>
            <person name="Watanabe T."/>
            <person name="Watanabe T."/>
            <person name="Ryu J.S."/>
            <person name="Kubicek C.P."/>
            <person name="Schmoll M."/>
            <person name="Gaskell J."/>
            <person name="Hammel K.E."/>
            <person name="St John F.J."/>
            <person name="Vanden Wymelenberg A."/>
            <person name="Sabat G."/>
            <person name="Splinter BonDurant S."/>
            <person name="Syed K."/>
            <person name="Yadav J.S."/>
            <person name="Doddapaneni H."/>
            <person name="Subramanian V."/>
            <person name="Lavin J.L."/>
            <person name="Oguiza J.A."/>
            <person name="Perez G."/>
            <person name="Pisabarro A.G."/>
            <person name="Ramirez L."/>
            <person name="Santoyo F."/>
            <person name="Master E."/>
            <person name="Coutinho P.M."/>
            <person name="Henrissat B."/>
            <person name="Lombard V."/>
            <person name="Magnuson J.K."/>
            <person name="Kuees U."/>
            <person name="Hori C."/>
            <person name="Igarashi K."/>
            <person name="Samejima M."/>
            <person name="Held B.W."/>
            <person name="Barry K.W."/>
            <person name="LaButti K.M."/>
            <person name="Lapidus A."/>
            <person name="Lindquist E.A."/>
            <person name="Lucas S.M."/>
            <person name="Riley R."/>
            <person name="Salamov A.A."/>
            <person name="Hoffmeister D."/>
            <person name="Schwenk D."/>
            <person name="Hadar Y."/>
            <person name="Yarden O."/>
            <person name="de Vries R.P."/>
            <person name="Wiebenga A."/>
            <person name="Stenlid J."/>
            <person name="Eastwood D."/>
            <person name="Grigoriev I.V."/>
            <person name="Berka R.M."/>
            <person name="Blanchette R.A."/>
            <person name="Kersten P."/>
            <person name="Martinez A.T."/>
            <person name="Vicuna R."/>
            <person name="Cullen D."/>
        </authorList>
    </citation>
    <scope>NUCLEOTIDE SEQUENCE [LARGE SCALE GENOMIC DNA]</scope>
    <source>
        <strain evidence="1 2">B</strain>
    </source>
</reference>
<dbReference type="OrthoDB" id="2781200at2759"/>
<dbReference type="AlphaFoldDB" id="M2PS55"/>
<dbReference type="Gene3D" id="3.80.10.10">
    <property type="entry name" value="Ribonuclease Inhibitor"/>
    <property type="match status" value="1"/>
</dbReference>
<dbReference type="HOGENOM" id="CLU_670840_0_0_1"/>
<proteinExistence type="predicted"/>
<evidence type="ECO:0000313" key="1">
    <source>
        <dbReference type="EMBL" id="EMD39454.1"/>
    </source>
</evidence>
<evidence type="ECO:0000313" key="2">
    <source>
        <dbReference type="Proteomes" id="UP000016930"/>
    </source>
</evidence>
<protein>
    <recommendedName>
        <fullName evidence="3">F-box domain-containing protein</fullName>
    </recommendedName>
</protein>
<evidence type="ECO:0008006" key="3">
    <source>
        <dbReference type="Google" id="ProtNLM"/>
    </source>
</evidence>
<sequence>MMSTRQKSSAAFVCSGNNLEISLNHDVLCTVTSFLQIADVLSMMCTCRDLYAYGVVLLLSSGVHLENCKMIGGFCRFVLNDGPSRLPALRTLSFSICRYYVQDTDDVGQCISLLIEILSQASGLRALSISHYGDLVDLGGQQIISCLSGLTELNELCVHDLDIKGREIFQCMTKLTTLEVHFSTLEELDPLSLFTGSSASLRTVRLMRCCLHTPPNTQFSSVRLLQLDSNDYVEADPLLEAFPNLQYLHLVTTQTPRDYPARIQDHHDSNREHQIRRSWPQLRGVKGDVVSLYALALSGPVRSLGITSPYRSNPVFPVDYLRTVVSGLRPSHLSLELDTIDPNCDIYCSLPSYANEVTHFSLRLNAANREGIKLLTLLKSLSVVYMVLELWIRSRTLRSFESKGDRSRMPFFMLSEENFVRELAASNPTLRFLTIREGDGQAKYWDMLRSEGIGHDHDHILNDSEGRQFMKREGLKFFGSIISEEYAREASRYWLA</sequence>
<dbReference type="InterPro" id="IPR032675">
    <property type="entry name" value="LRR_dom_sf"/>
</dbReference>
<keyword evidence="2" id="KW-1185">Reference proteome</keyword>
<dbReference type="SUPFAM" id="SSF52058">
    <property type="entry name" value="L domain-like"/>
    <property type="match status" value="1"/>
</dbReference>
<organism evidence="1 2">
    <name type="scientific">Ceriporiopsis subvermispora (strain B)</name>
    <name type="common">White-rot fungus</name>
    <name type="synonym">Gelatoporia subvermispora</name>
    <dbReference type="NCBI Taxonomy" id="914234"/>
    <lineage>
        <taxon>Eukaryota</taxon>
        <taxon>Fungi</taxon>
        <taxon>Dikarya</taxon>
        <taxon>Basidiomycota</taxon>
        <taxon>Agaricomycotina</taxon>
        <taxon>Agaricomycetes</taxon>
        <taxon>Polyporales</taxon>
        <taxon>Gelatoporiaceae</taxon>
        <taxon>Gelatoporia</taxon>
    </lineage>
</organism>